<evidence type="ECO:0000313" key="1">
    <source>
        <dbReference type="EMBL" id="TYT27011.1"/>
    </source>
</evidence>
<protein>
    <recommendedName>
        <fullName evidence="3">Alpha/beta hydrolase family protein</fullName>
    </recommendedName>
</protein>
<dbReference type="EMBL" id="VTFT01000001">
    <property type="protein sequence ID" value="TYT27011.1"/>
    <property type="molecule type" value="Genomic_DNA"/>
</dbReference>
<comment type="caution">
    <text evidence="1">The sequence shown here is derived from an EMBL/GenBank/DDBJ whole genome shotgun (WGS) entry which is preliminary data.</text>
</comment>
<organism evidence="1 2">
    <name type="scientific">Luteimonas viscosa</name>
    <dbReference type="NCBI Taxonomy" id="1132694"/>
    <lineage>
        <taxon>Bacteria</taxon>
        <taxon>Pseudomonadati</taxon>
        <taxon>Pseudomonadota</taxon>
        <taxon>Gammaproteobacteria</taxon>
        <taxon>Lysobacterales</taxon>
        <taxon>Lysobacteraceae</taxon>
        <taxon>Luteimonas</taxon>
    </lineage>
</organism>
<dbReference type="SUPFAM" id="SSF53474">
    <property type="entry name" value="alpha/beta-Hydrolases"/>
    <property type="match status" value="1"/>
</dbReference>
<dbReference type="InterPro" id="IPR029058">
    <property type="entry name" value="AB_hydrolase_fold"/>
</dbReference>
<dbReference type="AlphaFoldDB" id="A0A5D4XU42"/>
<name>A0A5D4XU42_9GAMM</name>
<evidence type="ECO:0008006" key="3">
    <source>
        <dbReference type="Google" id="ProtNLM"/>
    </source>
</evidence>
<sequence length="242" mass="25924">MAGWLAFLRPVATLHPQERFLKTHTLIFALAFLVMAGGAGVRAARHDDDARASAIAGSRHVLYLHGRIVEQQGKDAVSPEYGRYMFDEIVSALGRTGAVVHAPVRSADSTTDRAAGDVAGLVDGLLAAGVAESDITIVGASIGSIIAMKASDRMQRGSLRFVLLGACNDWVRDELKPELHGHVLSIYEEGDPYGGSCRSVVASQPTVGEFEERALSTGLSHGFLYRPLPEWVTPTLAWSQSD</sequence>
<evidence type="ECO:0000313" key="2">
    <source>
        <dbReference type="Proteomes" id="UP000324973"/>
    </source>
</evidence>
<reference evidence="1 2" key="1">
    <citation type="submission" date="2019-08" db="EMBL/GenBank/DDBJ databases">
        <title>Luteimonas viscosus sp. nov., isolated from soil of a sunflower field.</title>
        <authorList>
            <person name="Jianli Z."/>
            <person name="Ying Z."/>
        </authorList>
    </citation>
    <scope>NUCLEOTIDE SEQUENCE [LARGE SCALE GENOMIC DNA]</scope>
    <source>
        <strain evidence="1 2">XBU10</strain>
    </source>
</reference>
<dbReference type="Proteomes" id="UP000324973">
    <property type="component" value="Unassembled WGS sequence"/>
</dbReference>
<accession>A0A5D4XU42</accession>
<dbReference type="RefSeq" id="WP_149103564.1">
    <property type="nucleotide sequence ID" value="NZ_VTFT01000001.1"/>
</dbReference>
<gene>
    <name evidence="1" type="ORF">FZO89_12495</name>
</gene>
<dbReference type="OrthoDB" id="6381520at2"/>
<keyword evidence="2" id="KW-1185">Reference proteome</keyword>
<proteinExistence type="predicted"/>